<dbReference type="Proteomes" id="UP001596028">
    <property type="component" value="Unassembled WGS sequence"/>
</dbReference>
<dbReference type="Pfam" id="PF11575">
    <property type="entry name" value="FhuF_C"/>
    <property type="match status" value="1"/>
</dbReference>
<organism evidence="3 4">
    <name type="scientific">Cohnella hongkongensis</name>
    <dbReference type="NCBI Taxonomy" id="178337"/>
    <lineage>
        <taxon>Bacteria</taxon>
        <taxon>Bacillati</taxon>
        <taxon>Bacillota</taxon>
        <taxon>Bacilli</taxon>
        <taxon>Bacillales</taxon>
        <taxon>Paenibacillaceae</taxon>
        <taxon>Cohnella</taxon>
    </lineage>
</organism>
<evidence type="ECO:0000259" key="2">
    <source>
        <dbReference type="Pfam" id="PF11575"/>
    </source>
</evidence>
<dbReference type="RefSeq" id="WP_378101368.1">
    <property type="nucleotide sequence ID" value="NZ_JBHSEP010000025.1"/>
</dbReference>
<sequence length="264" mass="28782">MTAHTELTSAEAEALSGSFGLLAGLPPDSPERWPCLDLLDEARCAAYLDRLAATLPSPSRRIAASQFAKRYAFVAAAPVLYAMTAYGKGVSLEIGSCSLDASPGRIGRIRLLAPEARVTEPEAGTREAWRKTLVETLFAGHIAPIWRTVSKVAKIPLPILWENAAVRVYSLYEKRMAATADARTQLRRTEDYDYLVRRAPGSSFGERVNPLGRFFGEEGRPFPAGEAGGVRIRRTCCLYYRASPDAEYCTTCPKLGSPGVPSPR</sequence>
<dbReference type="InterPro" id="IPR022770">
    <property type="entry name" value="IucA/IucC-like_C"/>
</dbReference>
<evidence type="ECO:0000313" key="3">
    <source>
        <dbReference type="EMBL" id="MFC4601380.1"/>
    </source>
</evidence>
<evidence type="ECO:0000259" key="1">
    <source>
        <dbReference type="Pfam" id="PF06276"/>
    </source>
</evidence>
<comment type="caution">
    <text evidence="3">The sequence shown here is derived from an EMBL/GenBank/DDBJ whole genome shotgun (WGS) entry which is preliminary data.</text>
</comment>
<keyword evidence="4" id="KW-1185">Reference proteome</keyword>
<gene>
    <name evidence="3" type="ORF">ACFO3S_24265</name>
</gene>
<protein>
    <submittedName>
        <fullName evidence="3">IucA/IucC family C-terminal-domain containing protein</fullName>
    </submittedName>
</protein>
<dbReference type="Pfam" id="PF06276">
    <property type="entry name" value="FhuF"/>
    <property type="match status" value="1"/>
</dbReference>
<reference evidence="4" key="1">
    <citation type="journal article" date="2019" name="Int. J. Syst. Evol. Microbiol.">
        <title>The Global Catalogue of Microorganisms (GCM) 10K type strain sequencing project: providing services to taxonomists for standard genome sequencing and annotation.</title>
        <authorList>
            <consortium name="The Broad Institute Genomics Platform"/>
            <consortium name="The Broad Institute Genome Sequencing Center for Infectious Disease"/>
            <person name="Wu L."/>
            <person name="Ma J."/>
        </authorList>
    </citation>
    <scope>NUCLEOTIDE SEQUENCE [LARGE SCALE GENOMIC DNA]</scope>
    <source>
        <strain evidence="4">CCUG 49571</strain>
    </source>
</reference>
<accession>A0ABV9FHA7</accession>
<feature type="domain" description="Aerobactin siderophore biosynthesis IucA/IucC-like C-terminal" evidence="1">
    <location>
        <begin position="65"/>
        <end position="211"/>
    </location>
</feature>
<feature type="domain" description="Ferric siderophore reductase C-terminal" evidence="2">
    <location>
        <begin position="233"/>
        <end position="254"/>
    </location>
</feature>
<evidence type="ECO:0000313" key="4">
    <source>
        <dbReference type="Proteomes" id="UP001596028"/>
    </source>
</evidence>
<proteinExistence type="predicted"/>
<dbReference type="EMBL" id="JBHSEP010000025">
    <property type="protein sequence ID" value="MFC4601380.1"/>
    <property type="molecule type" value="Genomic_DNA"/>
</dbReference>
<dbReference type="InterPro" id="IPR024726">
    <property type="entry name" value="FhuF_C"/>
</dbReference>
<name>A0ABV9FHA7_9BACL</name>